<dbReference type="InterPro" id="IPR005052">
    <property type="entry name" value="Lectin_leg"/>
</dbReference>
<accession>A0A2R5GPU2</accession>
<sequence>MKTTTLAAMLVLAAACNLLAGAEAYVPLAKHSLISPFDKFKENSGQRDLSHWQYGGSVIAKQNFLRLTPDRQSKRGWLFNTEAIGEKNFAIQMRFRISGSGRHLYGDGLALWITQKGKRPSFQEGMLLGHTDTFTGLGIMFDTFRNVEHGHVHKDISLLVSSGNEPAALDKDRPGCEAHYRYYEGADSFDVDKYSAVRIWVENGEISLEVDKYGTGDFKECFSSKVSDQLPKDWQNNLHFGISASTGALADNHDILEFKVAEPRKFAHMIEADEEDKDAPLVQIEVHDDLE</sequence>
<dbReference type="InParanoid" id="A0A2R5GPU2"/>
<dbReference type="Gene3D" id="2.60.120.200">
    <property type="match status" value="1"/>
</dbReference>
<evidence type="ECO:0000256" key="2">
    <source>
        <dbReference type="ARBA" id="ARBA00022692"/>
    </source>
</evidence>
<keyword evidence="9" id="KW-1185">Reference proteome</keyword>
<comment type="subcellular location">
    <subcellularLocation>
        <location evidence="1">Membrane</location>
        <topology evidence="1">Single-pass type I membrane protein</topology>
    </subcellularLocation>
</comment>
<feature type="domain" description="L-type lectin-like" evidence="7">
    <location>
        <begin position="25"/>
        <end position="263"/>
    </location>
</feature>
<dbReference type="GO" id="GO:0000139">
    <property type="term" value="C:Golgi membrane"/>
    <property type="evidence" value="ECO:0007669"/>
    <property type="project" value="TreeGrafter"/>
</dbReference>
<dbReference type="InterPro" id="IPR013320">
    <property type="entry name" value="ConA-like_dom_sf"/>
</dbReference>
<keyword evidence="3 6" id="KW-0732">Signal</keyword>
<evidence type="ECO:0000256" key="6">
    <source>
        <dbReference type="SAM" id="SignalP"/>
    </source>
</evidence>
<dbReference type="GO" id="GO:0030134">
    <property type="term" value="C:COPII-coated ER to Golgi transport vesicle"/>
    <property type="evidence" value="ECO:0007669"/>
    <property type="project" value="TreeGrafter"/>
</dbReference>
<protein>
    <submittedName>
        <fullName evidence="8">Vesicular integral-membrane protein VIP36</fullName>
    </submittedName>
</protein>
<dbReference type="GO" id="GO:0005537">
    <property type="term" value="F:D-mannose binding"/>
    <property type="evidence" value="ECO:0007669"/>
    <property type="project" value="TreeGrafter"/>
</dbReference>
<keyword evidence="4" id="KW-1133">Transmembrane helix</keyword>
<dbReference type="GO" id="GO:0006888">
    <property type="term" value="P:endoplasmic reticulum to Golgi vesicle-mediated transport"/>
    <property type="evidence" value="ECO:0007669"/>
    <property type="project" value="TreeGrafter"/>
</dbReference>
<name>A0A2R5GPU2_9STRA</name>
<evidence type="ECO:0000256" key="4">
    <source>
        <dbReference type="ARBA" id="ARBA00022989"/>
    </source>
</evidence>
<evidence type="ECO:0000256" key="5">
    <source>
        <dbReference type="ARBA" id="ARBA00023136"/>
    </source>
</evidence>
<gene>
    <name evidence="8" type="ORF">FCC1311_061242</name>
</gene>
<dbReference type="InterPro" id="IPR051136">
    <property type="entry name" value="Intracellular_Lectin-GPT"/>
</dbReference>
<dbReference type="PROSITE" id="PS51257">
    <property type="entry name" value="PROKAR_LIPOPROTEIN"/>
    <property type="match status" value="1"/>
</dbReference>
<dbReference type="GO" id="GO:0005789">
    <property type="term" value="C:endoplasmic reticulum membrane"/>
    <property type="evidence" value="ECO:0007669"/>
    <property type="project" value="TreeGrafter"/>
</dbReference>
<feature type="signal peptide" evidence="6">
    <location>
        <begin position="1"/>
        <end position="24"/>
    </location>
</feature>
<evidence type="ECO:0000256" key="1">
    <source>
        <dbReference type="ARBA" id="ARBA00004479"/>
    </source>
</evidence>
<evidence type="ECO:0000256" key="3">
    <source>
        <dbReference type="ARBA" id="ARBA00022729"/>
    </source>
</evidence>
<dbReference type="AlphaFoldDB" id="A0A2R5GPU2"/>
<dbReference type="SUPFAM" id="SSF49899">
    <property type="entry name" value="Concanavalin A-like lectins/glucanases"/>
    <property type="match status" value="1"/>
</dbReference>
<dbReference type="GO" id="GO:0005793">
    <property type="term" value="C:endoplasmic reticulum-Golgi intermediate compartment"/>
    <property type="evidence" value="ECO:0007669"/>
    <property type="project" value="TreeGrafter"/>
</dbReference>
<evidence type="ECO:0000259" key="7">
    <source>
        <dbReference type="PROSITE" id="PS51328"/>
    </source>
</evidence>
<proteinExistence type="predicted"/>
<dbReference type="EMBL" id="BEYU01000067">
    <property type="protein sequence ID" value="GBG29904.1"/>
    <property type="molecule type" value="Genomic_DNA"/>
</dbReference>
<feature type="chain" id="PRO_5015316709" evidence="6">
    <location>
        <begin position="25"/>
        <end position="291"/>
    </location>
</feature>
<organism evidence="8 9">
    <name type="scientific">Hondaea fermentalgiana</name>
    <dbReference type="NCBI Taxonomy" id="2315210"/>
    <lineage>
        <taxon>Eukaryota</taxon>
        <taxon>Sar</taxon>
        <taxon>Stramenopiles</taxon>
        <taxon>Bigyra</taxon>
        <taxon>Labyrinthulomycetes</taxon>
        <taxon>Thraustochytrida</taxon>
        <taxon>Thraustochytriidae</taxon>
        <taxon>Hondaea</taxon>
    </lineage>
</organism>
<dbReference type="PROSITE" id="PS51328">
    <property type="entry name" value="L_LECTIN_LIKE"/>
    <property type="match status" value="1"/>
</dbReference>
<reference evidence="8 9" key="1">
    <citation type="submission" date="2017-12" db="EMBL/GenBank/DDBJ databases">
        <title>Sequencing, de novo assembly and annotation of complete genome of a new Thraustochytrid species, strain FCC1311.</title>
        <authorList>
            <person name="Sedici K."/>
            <person name="Godart F."/>
            <person name="Aiese Cigliano R."/>
            <person name="Sanseverino W."/>
            <person name="Barakat M."/>
            <person name="Ortet P."/>
            <person name="Marechal E."/>
            <person name="Cagnac O."/>
            <person name="Amato A."/>
        </authorList>
    </citation>
    <scope>NUCLEOTIDE SEQUENCE [LARGE SCALE GENOMIC DNA]</scope>
</reference>
<dbReference type="Proteomes" id="UP000241890">
    <property type="component" value="Unassembled WGS sequence"/>
</dbReference>
<keyword evidence="5" id="KW-0472">Membrane</keyword>
<dbReference type="PANTHER" id="PTHR12223">
    <property type="entry name" value="VESICULAR MANNOSE-BINDING LECTIN"/>
    <property type="match status" value="1"/>
</dbReference>
<evidence type="ECO:0000313" key="9">
    <source>
        <dbReference type="Proteomes" id="UP000241890"/>
    </source>
</evidence>
<dbReference type="OrthoDB" id="270293at2759"/>
<comment type="caution">
    <text evidence="8">The sequence shown here is derived from an EMBL/GenBank/DDBJ whole genome shotgun (WGS) entry which is preliminary data.</text>
</comment>
<keyword evidence="2" id="KW-0812">Transmembrane</keyword>
<dbReference type="Pfam" id="PF03388">
    <property type="entry name" value="Lectin_leg-like"/>
    <property type="match status" value="1"/>
</dbReference>
<dbReference type="PANTHER" id="PTHR12223:SF28">
    <property type="entry name" value="LECTIN, MANNOSE BINDING 1 LIKE"/>
    <property type="match status" value="1"/>
</dbReference>
<evidence type="ECO:0000313" key="8">
    <source>
        <dbReference type="EMBL" id="GBG29904.1"/>
    </source>
</evidence>